<evidence type="ECO:0000256" key="6">
    <source>
        <dbReference type="SAM" id="Coils"/>
    </source>
</evidence>
<evidence type="ECO:0000313" key="9">
    <source>
        <dbReference type="Ensembl" id="ENSCCRP00000007167.2"/>
    </source>
</evidence>
<evidence type="ECO:0000256" key="5">
    <source>
        <dbReference type="ARBA" id="ARBA00060046"/>
    </source>
</evidence>
<dbReference type="FunFam" id="1.10.150.50:FF:000007">
    <property type="entry name" value="Liprin-beta-1 isoform 1"/>
    <property type="match status" value="1"/>
</dbReference>
<evidence type="ECO:0000256" key="1">
    <source>
        <dbReference type="ARBA" id="ARBA00007547"/>
    </source>
</evidence>
<feature type="coiled-coil region" evidence="6">
    <location>
        <begin position="162"/>
        <end position="241"/>
    </location>
</feature>
<feature type="domain" description="SAM" evidence="8">
    <location>
        <begin position="568"/>
        <end position="632"/>
    </location>
</feature>
<dbReference type="SMART" id="SM00454">
    <property type="entry name" value="SAM"/>
    <property type="match status" value="3"/>
</dbReference>
<keyword evidence="2" id="KW-0597">Phosphoprotein</keyword>
<evidence type="ECO:0000256" key="3">
    <source>
        <dbReference type="ARBA" id="ARBA00022737"/>
    </source>
</evidence>
<dbReference type="CDD" id="cd09569">
    <property type="entry name" value="SAM_liprin-beta1_2_repeat3"/>
    <property type="match status" value="1"/>
</dbReference>
<feature type="domain" description="SAM" evidence="8">
    <location>
        <begin position="645"/>
        <end position="703"/>
    </location>
</feature>
<dbReference type="InterPro" id="IPR058914">
    <property type="entry name" value="LIPB1/2_CC"/>
</dbReference>
<dbReference type="InterPro" id="IPR029515">
    <property type="entry name" value="Liprin"/>
</dbReference>
<evidence type="ECO:0000256" key="2">
    <source>
        <dbReference type="ARBA" id="ARBA00022553"/>
    </source>
</evidence>
<dbReference type="CDD" id="cd09563">
    <property type="entry name" value="SAM_liprin-beta1_2_repeat1"/>
    <property type="match status" value="1"/>
</dbReference>
<dbReference type="PANTHER" id="PTHR12587">
    <property type="entry name" value="LAR INTERACTING PROTEIN LIP -RELATED PROTEIN"/>
    <property type="match status" value="1"/>
</dbReference>
<reference evidence="9" key="2">
    <citation type="submission" date="2025-09" db="UniProtKB">
        <authorList>
            <consortium name="Ensembl"/>
        </authorList>
    </citation>
    <scope>IDENTIFICATION</scope>
</reference>
<accession>A0A8C0YC32</accession>
<evidence type="ECO:0000256" key="4">
    <source>
        <dbReference type="ARBA" id="ARBA00023054"/>
    </source>
</evidence>
<feature type="compositionally biased region" description="Basic and acidic residues" evidence="7">
    <location>
        <begin position="469"/>
        <end position="479"/>
    </location>
</feature>
<proteinExistence type="inferred from homology"/>
<dbReference type="InterPro" id="IPR013761">
    <property type="entry name" value="SAM/pointed_sf"/>
</dbReference>
<dbReference type="Pfam" id="PF00536">
    <property type="entry name" value="SAM_1"/>
    <property type="match status" value="2"/>
</dbReference>
<name>A0A8C0YC32_CYPCA</name>
<dbReference type="Gene3D" id="1.10.150.50">
    <property type="entry name" value="Transcription Factor, Ets-1"/>
    <property type="match status" value="3"/>
</dbReference>
<evidence type="ECO:0000256" key="7">
    <source>
        <dbReference type="SAM" id="MobiDB-lite"/>
    </source>
</evidence>
<dbReference type="CDD" id="cd09566">
    <property type="entry name" value="SAM_liprin-beta1_2_repeat2"/>
    <property type="match status" value="1"/>
</dbReference>
<dbReference type="PROSITE" id="PS50105">
    <property type="entry name" value="SAM_DOMAIN"/>
    <property type="match status" value="2"/>
</dbReference>
<dbReference type="GO" id="GO:0007528">
    <property type="term" value="P:neuromuscular junction development"/>
    <property type="evidence" value="ECO:0007669"/>
    <property type="project" value="TreeGrafter"/>
</dbReference>
<dbReference type="GeneTree" id="ENSGT01050000244951"/>
<dbReference type="FunFam" id="1.10.150.50:FF:000005">
    <property type="entry name" value="Liprin-beta-1 isoform 1"/>
    <property type="match status" value="1"/>
</dbReference>
<dbReference type="SUPFAM" id="SSF47769">
    <property type="entry name" value="SAM/Pointed domain"/>
    <property type="match status" value="3"/>
</dbReference>
<evidence type="ECO:0000313" key="10">
    <source>
        <dbReference type="Proteomes" id="UP001108240"/>
    </source>
</evidence>
<feature type="region of interest" description="Disordered" evidence="7">
    <location>
        <begin position="459"/>
        <end position="507"/>
    </location>
</feature>
<dbReference type="GO" id="GO:0005829">
    <property type="term" value="C:cytosol"/>
    <property type="evidence" value="ECO:0007669"/>
    <property type="project" value="UniProtKB-ARBA"/>
</dbReference>
<protein>
    <submittedName>
        <fullName evidence="9">PPFIA binding protein 1b</fullName>
    </submittedName>
</protein>
<comment type="similarity">
    <text evidence="1">Belongs to the liprin family. Liprin-beta subfamily.</text>
</comment>
<feature type="region of interest" description="Disordered" evidence="7">
    <location>
        <begin position="421"/>
        <end position="445"/>
    </location>
</feature>
<keyword evidence="10" id="KW-1185">Reference proteome</keyword>
<dbReference type="Ensembl" id="ENSCCRT00000007875.2">
    <property type="protein sequence ID" value="ENSCCRP00000007167.2"/>
    <property type="gene ID" value="ENSCCRG00000002817.2"/>
</dbReference>
<evidence type="ECO:0000259" key="8">
    <source>
        <dbReference type="PROSITE" id="PS50105"/>
    </source>
</evidence>
<dbReference type="Pfam" id="PF07647">
    <property type="entry name" value="SAM_2"/>
    <property type="match status" value="1"/>
</dbReference>
<dbReference type="PANTHER" id="PTHR12587:SF16">
    <property type="entry name" value="LIPRIN-BETA-1"/>
    <property type="match status" value="1"/>
</dbReference>
<dbReference type="InterPro" id="IPR037617">
    <property type="entry name" value="LIPB1/2_SAM_1"/>
</dbReference>
<dbReference type="Pfam" id="PF26022">
    <property type="entry name" value="CC_Liprin_beta"/>
    <property type="match status" value="1"/>
</dbReference>
<keyword evidence="4 6" id="KW-0175">Coiled coil</keyword>
<feature type="coiled-coil region" evidence="6">
    <location>
        <begin position="268"/>
        <end position="302"/>
    </location>
</feature>
<reference evidence="9" key="1">
    <citation type="submission" date="2025-08" db="UniProtKB">
        <authorList>
            <consortium name="Ensembl"/>
        </authorList>
    </citation>
    <scope>IDENTIFICATION</scope>
</reference>
<keyword evidence="3" id="KW-0677">Repeat</keyword>
<dbReference type="Proteomes" id="UP001108240">
    <property type="component" value="Unplaced"/>
</dbReference>
<dbReference type="FunFam" id="1.10.150.50:FF:000017">
    <property type="entry name" value="Liprin-beta-1 isoform 1"/>
    <property type="match status" value="1"/>
</dbReference>
<sequence length="928" mass="105315">MMSDASDMLAAALEQMDGIIAGSKALDYSNGIFDCQSPTSPFMGSLRALNLLEDLRGVLELMDAEEKESLRCQIPDTTADSLVEWLHGHLSNGPISFTGDVYQDRLNRLESDKESLVLQVSVLTDQVEAQGEKIRDLDLCLDEHREKLNATEEMLQQELLCRSALETQKLELMAEVSNLKLKLSAMEKERLDFDDRFGDSEGLILEINELRYRISDMESERLQYEKKLKSTKEELVTLRRQLDGRDGDLRRLQDETGLLSLCFADMEVQKMKRAMESLMAANEEKDRKIEELRQSLVRYKKVQEMVLSAQGRKGDCFILIKNSEPVFAVWRFPNSDGSNSDSSLSMSTALSVSMDTEKSLLSYTEEVAVRGQNEVQFYFQTNEIHIIFSSNNRTNKIHIIFPSRLHHSSFSKAFDEFNKITTLPPKSPSSSQTAEDDSFGSRKMRSSFGRGFFKIKGGKRTASAPNLAETERDGTDHLDLAGMPQRSADSDSTHTLPISPEGKKKSKGIKALFGKLKRSQSTTFDLDDNLSESEFKRGGVRATAGPRLGWSRDLQNTNSELDAPFARWSREQVCDWMQEQGLGLYVSLARQWVASGQTLLQASQQDLERELGIKHALHRKKLQLALQALGSEEEDNKGKLDYHWVTRWLDDIGLPQYKTQFDEGRVDGRMLHYMTVDDLLSLKVGSVLHHLSIKRAIQVLRLNNYDPNCLRRRPSDENNISPAEISQWTNHRVMEWLRSVDLAEYAPNLRGSGVHGGLMVLEPRFNVETMALLLNIPPNKTLLRRHLATHFNLLVGSEAQQLKQECLENPDYTLLTATAKVKPHKLAFGGFGRKKKQEDNEEYVCPMDVEMPKGRSFQKGYRGMELQIYDDDLDRFDQMEDSEGTVRQIGAFSEGINNLTSMLKEDEFFKEISTSFPNASVKDDDSNV</sequence>
<dbReference type="InterPro" id="IPR037619">
    <property type="entry name" value="LIPB1/2_SAM_3rd"/>
</dbReference>
<comment type="function">
    <text evidence="5">May regulate the disassembly of focal adhesions. Did not bind receptor-like tyrosine phosphatases type 2A.</text>
</comment>
<dbReference type="AlphaFoldDB" id="A0A8C0YC32"/>
<dbReference type="InterPro" id="IPR037618">
    <property type="entry name" value="LIPB1/2_SAM_2nd"/>
</dbReference>
<organism evidence="9 10">
    <name type="scientific">Cyprinus carpio carpio</name>
    <dbReference type="NCBI Taxonomy" id="630221"/>
    <lineage>
        <taxon>Eukaryota</taxon>
        <taxon>Metazoa</taxon>
        <taxon>Chordata</taxon>
        <taxon>Craniata</taxon>
        <taxon>Vertebrata</taxon>
        <taxon>Euteleostomi</taxon>
        <taxon>Actinopterygii</taxon>
        <taxon>Neopterygii</taxon>
        <taxon>Teleostei</taxon>
        <taxon>Ostariophysi</taxon>
        <taxon>Cypriniformes</taxon>
        <taxon>Cyprinidae</taxon>
        <taxon>Cyprininae</taxon>
        <taxon>Cyprinus</taxon>
    </lineage>
</organism>
<dbReference type="GO" id="GO:0048786">
    <property type="term" value="C:presynaptic active zone"/>
    <property type="evidence" value="ECO:0007669"/>
    <property type="project" value="TreeGrafter"/>
</dbReference>
<dbReference type="InterPro" id="IPR001660">
    <property type="entry name" value="SAM"/>
</dbReference>